<dbReference type="AlphaFoldDB" id="A0A381Y4I8"/>
<dbReference type="InterPro" id="IPR016181">
    <property type="entry name" value="Acyl_CoA_acyltransferase"/>
</dbReference>
<gene>
    <name evidence="2" type="ORF">METZ01_LOCUS124900</name>
</gene>
<dbReference type="GO" id="GO:0016747">
    <property type="term" value="F:acyltransferase activity, transferring groups other than amino-acyl groups"/>
    <property type="evidence" value="ECO:0007669"/>
    <property type="project" value="InterPro"/>
</dbReference>
<evidence type="ECO:0000259" key="1">
    <source>
        <dbReference type="PROSITE" id="PS51186"/>
    </source>
</evidence>
<dbReference type="CDD" id="cd04301">
    <property type="entry name" value="NAT_SF"/>
    <property type="match status" value="1"/>
</dbReference>
<dbReference type="Gene3D" id="3.40.630.30">
    <property type="match status" value="1"/>
</dbReference>
<dbReference type="EMBL" id="UINC01017392">
    <property type="protein sequence ID" value="SVA72046.1"/>
    <property type="molecule type" value="Genomic_DNA"/>
</dbReference>
<reference evidence="2" key="1">
    <citation type="submission" date="2018-05" db="EMBL/GenBank/DDBJ databases">
        <authorList>
            <person name="Lanie J.A."/>
            <person name="Ng W.-L."/>
            <person name="Kazmierczak K.M."/>
            <person name="Andrzejewski T.M."/>
            <person name="Davidsen T.M."/>
            <person name="Wayne K.J."/>
            <person name="Tettelin H."/>
            <person name="Glass J.I."/>
            <person name="Rusch D."/>
            <person name="Podicherti R."/>
            <person name="Tsui H.-C.T."/>
            <person name="Winkler M.E."/>
        </authorList>
    </citation>
    <scope>NUCLEOTIDE SEQUENCE</scope>
</reference>
<dbReference type="PROSITE" id="PS51186">
    <property type="entry name" value="GNAT"/>
    <property type="match status" value="1"/>
</dbReference>
<feature type="domain" description="N-acetyltransferase" evidence="1">
    <location>
        <begin position="3"/>
        <end position="140"/>
    </location>
</feature>
<name>A0A381Y4I8_9ZZZZ</name>
<dbReference type="SUPFAM" id="SSF55729">
    <property type="entry name" value="Acyl-CoA N-acyltransferases (Nat)"/>
    <property type="match status" value="1"/>
</dbReference>
<accession>A0A381Y4I8</accession>
<protein>
    <recommendedName>
        <fullName evidence="1">N-acetyltransferase domain-containing protein</fullName>
    </recommendedName>
</protein>
<evidence type="ECO:0000313" key="2">
    <source>
        <dbReference type="EMBL" id="SVA72046.1"/>
    </source>
</evidence>
<proteinExistence type="predicted"/>
<sequence>MKIDIKIIETDDDYQSCLFIRKQVFIIGQNIPVEIELDDDKIDATYFLANLSGNPVGTARYRKTDFGIKLERFAVLENARNFGVGKALVLFIINYLKNEKNIYLNAQKSVIDFYAKLGFDSRGDIFFEAEIPHQKMVFSG</sequence>
<dbReference type="InterPro" id="IPR000182">
    <property type="entry name" value="GNAT_dom"/>
</dbReference>
<dbReference type="Pfam" id="PF00583">
    <property type="entry name" value="Acetyltransf_1"/>
    <property type="match status" value="1"/>
</dbReference>
<organism evidence="2">
    <name type="scientific">marine metagenome</name>
    <dbReference type="NCBI Taxonomy" id="408172"/>
    <lineage>
        <taxon>unclassified sequences</taxon>
        <taxon>metagenomes</taxon>
        <taxon>ecological metagenomes</taxon>
    </lineage>
</organism>